<organism evidence="4">
    <name type="scientific">Desulfobacca acetoxidans</name>
    <dbReference type="NCBI Taxonomy" id="60893"/>
    <lineage>
        <taxon>Bacteria</taxon>
        <taxon>Pseudomonadati</taxon>
        <taxon>Thermodesulfobacteriota</taxon>
        <taxon>Desulfobaccia</taxon>
        <taxon>Desulfobaccales</taxon>
        <taxon>Desulfobaccaceae</taxon>
        <taxon>Desulfobacca</taxon>
    </lineage>
</organism>
<feature type="region of interest" description="Disordered" evidence="1">
    <location>
        <begin position="710"/>
        <end position="743"/>
    </location>
</feature>
<gene>
    <name evidence="4" type="ORF">ENW48_00855</name>
</gene>
<proteinExistence type="predicted"/>
<evidence type="ECO:0000313" key="4">
    <source>
        <dbReference type="EMBL" id="HGZ10750.1"/>
    </source>
</evidence>
<name>A0A7C5AK78_9BACT</name>
<dbReference type="InterPro" id="IPR002035">
    <property type="entry name" value="VWF_A"/>
</dbReference>
<dbReference type="PANTHER" id="PTHR45737:SF6">
    <property type="entry name" value="VON WILLEBRAND FACTOR A DOMAIN-CONTAINING PROTEIN 5A"/>
    <property type="match status" value="1"/>
</dbReference>
<sequence length="855" mass="93734">MSFDFSKPTKFRSRLEADKRPWRGQMSPILPQTAATRRKLTVFTRIFGHISATSGVSRRCLFVVLALAFMGMALKPLNPRSAPQASVQEDKTLSPFFVVLSDDPEKDALPLKSTKAEVKIAGKVAEVKVTQIYKNEGKKTLEAIYVFPASTRAAVHAMRMMVGNRVVEAEIMERQKARQTYEDAKKEGKTTSLLEQQRPNVFQMNVANILPGDEVKVELNYLELLKAEDNVYEFVYPTVVGPRYSNMPAAGAPDSEKWVQNPYLHEGQGPTYTFGLNLEVRGGLPISRLTSPSHEVEVKYPNPIQALVTLKDEKTGGNRDFVLRYALAGNKIDAGLLLYPGQDENFFLLVMEPPARTSKEAAVPREYLFIVDVSGSMHGFPLDISKALMADIFKKLRPQDYMNVLLFESGSAVLSETGSLPATEENKKKALAFIQSQPGGGGTEILPAFRRALALPRTPGTSRIVVVATDGYVNVEPELFELVRQNLGEANLFPFGIGTAVNRYLIEGLARAGRGEPFIVLNPGEAPRQAERFQQYIATPVLTGIRVEFKGFQAYDLEPQSLPDLFALRPLALLGKYRGKPEGTIVISGKTAAGDFRREIKVDSGQASSDNSALKYLWARERIQRLSDYQRLTREKDPAKVKEITDLGLKYSLMTAFTSFVAVDKVKRADGTLETVKQPVPLPEGVSELAVGDAGAYKLSGRSLMTQAFPGPKGELAESRKPWSLPVPGAASPPLGAGEGKPATPASKLKLVATLVTGEVDLNAVKQALEAETARLEKCCREVLAQGGRLSREIPFLLTIGPDGRVTRVDRVIKSGISVKLDRCLREILKQVIYPKPAKGPATVKIVLGLANQAP</sequence>
<feature type="domain" description="VIT" evidence="3">
    <location>
        <begin position="95"/>
        <end position="223"/>
    </location>
</feature>
<dbReference type="InterPro" id="IPR013694">
    <property type="entry name" value="VIT"/>
</dbReference>
<feature type="domain" description="VWFA" evidence="2">
    <location>
        <begin position="366"/>
        <end position="537"/>
    </location>
</feature>
<dbReference type="SMART" id="SM00609">
    <property type="entry name" value="VIT"/>
    <property type="match status" value="1"/>
</dbReference>
<dbReference type="SUPFAM" id="SSF53300">
    <property type="entry name" value="vWA-like"/>
    <property type="match status" value="1"/>
</dbReference>
<dbReference type="Pfam" id="PF13768">
    <property type="entry name" value="VWA_3"/>
    <property type="match status" value="1"/>
</dbReference>
<accession>A0A7C5AK78</accession>
<reference evidence="4" key="1">
    <citation type="journal article" date="2020" name="mSystems">
        <title>Genome- and Community-Level Interaction Insights into Carbon Utilization and Element Cycling Functions of Hydrothermarchaeota in Hydrothermal Sediment.</title>
        <authorList>
            <person name="Zhou Z."/>
            <person name="Liu Y."/>
            <person name="Xu W."/>
            <person name="Pan J."/>
            <person name="Luo Z.H."/>
            <person name="Li M."/>
        </authorList>
    </citation>
    <scope>NUCLEOTIDE SEQUENCE [LARGE SCALE GENOMIC DNA]</scope>
    <source>
        <strain evidence="4">SpSt-853</strain>
    </source>
</reference>
<dbReference type="Pfam" id="PF08487">
    <property type="entry name" value="VIT"/>
    <property type="match status" value="1"/>
</dbReference>
<dbReference type="Gene3D" id="3.40.50.410">
    <property type="entry name" value="von Willebrand factor, type A domain"/>
    <property type="match status" value="1"/>
</dbReference>
<evidence type="ECO:0000259" key="2">
    <source>
        <dbReference type="PROSITE" id="PS50234"/>
    </source>
</evidence>
<dbReference type="SMART" id="SM00327">
    <property type="entry name" value="VWA"/>
    <property type="match status" value="1"/>
</dbReference>
<dbReference type="PANTHER" id="PTHR45737">
    <property type="entry name" value="VON WILLEBRAND FACTOR A DOMAIN-CONTAINING PROTEIN 5A"/>
    <property type="match status" value="1"/>
</dbReference>
<protein>
    <submittedName>
        <fullName evidence="4">VWA domain-containing protein</fullName>
    </submittedName>
</protein>
<evidence type="ECO:0000259" key="3">
    <source>
        <dbReference type="PROSITE" id="PS51468"/>
    </source>
</evidence>
<evidence type="ECO:0000256" key="1">
    <source>
        <dbReference type="SAM" id="MobiDB-lite"/>
    </source>
</evidence>
<dbReference type="AlphaFoldDB" id="A0A7C5AK78"/>
<dbReference type="PROSITE" id="PS50234">
    <property type="entry name" value="VWFA"/>
    <property type="match status" value="1"/>
</dbReference>
<dbReference type="EMBL" id="DTKJ01000010">
    <property type="protein sequence ID" value="HGZ10750.1"/>
    <property type="molecule type" value="Genomic_DNA"/>
</dbReference>
<dbReference type="InterPro" id="IPR036465">
    <property type="entry name" value="vWFA_dom_sf"/>
</dbReference>
<comment type="caution">
    <text evidence="4">The sequence shown here is derived from an EMBL/GenBank/DDBJ whole genome shotgun (WGS) entry which is preliminary data.</text>
</comment>
<dbReference type="PROSITE" id="PS51468">
    <property type="entry name" value="VIT"/>
    <property type="match status" value="1"/>
</dbReference>